<proteinExistence type="predicted"/>
<dbReference type="SUPFAM" id="SSF55608">
    <property type="entry name" value="Homing endonucleases"/>
    <property type="match status" value="1"/>
</dbReference>
<reference evidence="3 4" key="1">
    <citation type="journal article" date="2018" name="BMC Genomics">
        <title>Comparative genome analyses reveal sequence features reflecting distinct modes of host-adaptation between dicot and monocot powdery mildew.</title>
        <authorList>
            <person name="Wu Y."/>
            <person name="Ma X."/>
            <person name="Pan Z."/>
            <person name="Kale S.D."/>
            <person name="Song Y."/>
            <person name="King H."/>
            <person name="Zhang Q."/>
            <person name="Presley C."/>
            <person name="Deng X."/>
            <person name="Wei C.I."/>
            <person name="Xiao S."/>
        </authorList>
    </citation>
    <scope>NUCLEOTIDE SEQUENCE [LARGE SCALE GENOMIC DNA]</scope>
    <source>
        <strain evidence="3">UMSG2</strain>
    </source>
</reference>
<protein>
    <recommendedName>
        <fullName evidence="2">Homing endonuclease LAGLIDADG domain-containing protein</fullName>
    </recommendedName>
</protein>
<dbReference type="GO" id="GO:0005739">
    <property type="term" value="C:mitochondrion"/>
    <property type="evidence" value="ECO:0007669"/>
    <property type="project" value="UniProtKB-ARBA"/>
</dbReference>
<feature type="domain" description="Homing endonuclease LAGLIDADG" evidence="2">
    <location>
        <begin position="1"/>
        <end position="49"/>
    </location>
</feature>
<feature type="transmembrane region" description="Helical" evidence="1">
    <location>
        <begin position="127"/>
        <end position="145"/>
    </location>
</feature>
<sequence>MEKIVQYLGSGKIYKYSKSAVHLSINNSFKENPLVGIKSEDYLDWCKIHELMLNRSHLTVKGMNIIREIKLGMNRGRKFEVKQIHNQRFFSYLSLFTFMMIVLVTANNFLLIIAANQSSMSAFLTNRVGDCFLTIGICLLIGAMAKSVRRCALF</sequence>
<evidence type="ECO:0000256" key="1">
    <source>
        <dbReference type="SAM" id="Phobius"/>
    </source>
</evidence>
<gene>
    <name evidence="3" type="ORF">OnM2_023102</name>
</gene>
<dbReference type="AlphaFoldDB" id="A0A420I1Y4"/>
<name>A0A420I1Y4_9PEZI</name>
<dbReference type="STRING" id="212602.A0A420I1Y4"/>
<evidence type="ECO:0000313" key="3">
    <source>
        <dbReference type="EMBL" id="RKF63709.1"/>
    </source>
</evidence>
<keyword evidence="1" id="KW-0812">Transmembrane</keyword>
<dbReference type="Proteomes" id="UP000286134">
    <property type="component" value="Unassembled WGS sequence"/>
</dbReference>
<dbReference type="OrthoDB" id="2686308at2759"/>
<dbReference type="PANTHER" id="PTHR36181">
    <property type="entry name" value="INTRON-ENCODED ENDONUCLEASE AI3-RELATED"/>
    <property type="match status" value="1"/>
</dbReference>
<keyword evidence="4" id="KW-1185">Reference proteome</keyword>
<dbReference type="GO" id="GO:0004519">
    <property type="term" value="F:endonuclease activity"/>
    <property type="evidence" value="ECO:0007669"/>
    <property type="project" value="InterPro"/>
</dbReference>
<comment type="caution">
    <text evidence="3">The sequence shown here is derived from an EMBL/GenBank/DDBJ whole genome shotgun (WGS) entry which is preliminary data.</text>
</comment>
<dbReference type="PANTHER" id="PTHR36181:SF4">
    <property type="entry name" value="LAGLIDADG ENDONUCLEASE"/>
    <property type="match status" value="1"/>
</dbReference>
<evidence type="ECO:0000259" key="2">
    <source>
        <dbReference type="Pfam" id="PF00961"/>
    </source>
</evidence>
<feature type="transmembrane region" description="Helical" evidence="1">
    <location>
        <begin position="89"/>
        <end position="115"/>
    </location>
</feature>
<accession>A0A420I1Y4</accession>
<dbReference type="InterPro" id="IPR004860">
    <property type="entry name" value="LAGLIDADG_dom"/>
</dbReference>
<dbReference type="InterPro" id="IPR027434">
    <property type="entry name" value="Homing_endonucl"/>
</dbReference>
<dbReference type="EMBL" id="MCFK01002384">
    <property type="protein sequence ID" value="RKF63709.1"/>
    <property type="molecule type" value="Genomic_DNA"/>
</dbReference>
<dbReference type="InterPro" id="IPR051289">
    <property type="entry name" value="LAGLIDADG_Endonuclease"/>
</dbReference>
<dbReference type="Pfam" id="PF00961">
    <property type="entry name" value="LAGLIDADG_1"/>
    <property type="match status" value="1"/>
</dbReference>
<organism evidence="3 4">
    <name type="scientific">Erysiphe neolycopersici</name>
    <dbReference type="NCBI Taxonomy" id="212602"/>
    <lineage>
        <taxon>Eukaryota</taxon>
        <taxon>Fungi</taxon>
        <taxon>Dikarya</taxon>
        <taxon>Ascomycota</taxon>
        <taxon>Pezizomycotina</taxon>
        <taxon>Leotiomycetes</taxon>
        <taxon>Erysiphales</taxon>
        <taxon>Erysiphaceae</taxon>
        <taxon>Erysiphe</taxon>
    </lineage>
</organism>
<keyword evidence="1" id="KW-0472">Membrane</keyword>
<evidence type="ECO:0000313" key="4">
    <source>
        <dbReference type="Proteomes" id="UP000286134"/>
    </source>
</evidence>
<dbReference type="Gene3D" id="3.10.28.10">
    <property type="entry name" value="Homing endonucleases"/>
    <property type="match status" value="1"/>
</dbReference>
<keyword evidence="1" id="KW-1133">Transmembrane helix</keyword>